<proteinExistence type="predicted"/>
<dbReference type="AlphaFoldDB" id="D1CT09"/>
<reference evidence="1" key="1">
    <citation type="submission" date="2006-02" db="EMBL/GenBank/DDBJ databases">
        <title>Sampling the accessory genome of the Sinorhizobium genus by suppressive subtractive hybridization.</title>
        <authorList>
            <person name="Moulin L."/>
            <person name="Ghazoui Z."/>
            <person name="Young P."/>
        </authorList>
    </citation>
    <scope>NUCLEOTIDE SEQUENCE</scope>
    <source>
        <strain evidence="1">LMG19227</strain>
    </source>
</reference>
<dbReference type="EMBL" id="DQ403455">
    <property type="protein sequence ID" value="ABD74963.1"/>
    <property type="molecule type" value="Genomic_DNA"/>
</dbReference>
<protein>
    <submittedName>
        <fullName evidence="1">Putative phage-type integrase</fullName>
    </submittedName>
</protein>
<name>D1CT09_9HYPH</name>
<evidence type="ECO:0000313" key="1">
    <source>
        <dbReference type="EMBL" id="ABD74963.1"/>
    </source>
</evidence>
<feature type="non-terminal residue" evidence="1">
    <location>
        <position position="49"/>
    </location>
</feature>
<organism evidence="1">
    <name type="scientific">Sinorhizobium kostiense</name>
    <dbReference type="NCBI Taxonomy" id="76747"/>
    <lineage>
        <taxon>Bacteria</taxon>
        <taxon>Pseudomonadati</taxon>
        <taxon>Pseudomonadota</taxon>
        <taxon>Alphaproteobacteria</taxon>
        <taxon>Hyphomicrobiales</taxon>
        <taxon>Rhizobiaceae</taxon>
        <taxon>Sinorhizobium/Ensifer group</taxon>
        <taxon>Sinorhizobium</taxon>
    </lineage>
</organism>
<sequence length="49" mass="5731">MPATVCVFVRVTERGRVRGKMLVRRRQHWLMFQPPSTNVDGMIDPDAFQ</sequence>
<accession>D1CT09</accession>